<dbReference type="Proteomes" id="UP000429607">
    <property type="component" value="Unassembled WGS sequence"/>
</dbReference>
<organism evidence="6 7">
    <name type="scientific">Phytophthora rubi</name>
    <dbReference type="NCBI Taxonomy" id="129364"/>
    <lineage>
        <taxon>Eukaryota</taxon>
        <taxon>Sar</taxon>
        <taxon>Stramenopiles</taxon>
        <taxon>Oomycota</taxon>
        <taxon>Peronosporomycetes</taxon>
        <taxon>Peronosporales</taxon>
        <taxon>Peronosporaceae</taxon>
        <taxon>Phytophthora</taxon>
    </lineage>
</organism>
<dbReference type="AlphaFoldDB" id="A0A6A3I2L1"/>
<comment type="similarity">
    <text evidence="2 5">Belongs to the RxLR effector family.</text>
</comment>
<comment type="subcellular location">
    <subcellularLocation>
        <location evidence="1 5">Secreted</location>
    </subcellularLocation>
</comment>
<comment type="domain">
    <text evidence="5">The RxLR-dEER motif acts to carry the protein into the host cell cytoplasm through binding to cell surface phosphatidylinositol-3-phosphate.</text>
</comment>
<comment type="function">
    <text evidence="5">Effector that suppresses plant defense responses during pathogen infection.</text>
</comment>
<evidence type="ECO:0000313" key="6">
    <source>
        <dbReference type="EMBL" id="KAE8977159.1"/>
    </source>
</evidence>
<evidence type="ECO:0000256" key="4">
    <source>
        <dbReference type="ARBA" id="ARBA00022729"/>
    </source>
</evidence>
<feature type="signal peptide" evidence="5">
    <location>
        <begin position="1"/>
        <end position="20"/>
    </location>
</feature>
<reference evidence="6 7" key="1">
    <citation type="submission" date="2018-09" db="EMBL/GenBank/DDBJ databases">
        <title>Genomic investigation of the strawberry pathogen Phytophthora fragariae indicates pathogenicity is determined by transcriptional variation in three key races.</title>
        <authorList>
            <person name="Adams T.M."/>
            <person name="Armitage A.D."/>
            <person name="Sobczyk M.K."/>
            <person name="Bates H.J."/>
            <person name="Dunwell J.M."/>
            <person name="Nellist C.F."/>
            <person name="Harrison R.J."/>
        </authorList>
    </citation>
    <scope>NUCLEOTIDE SEQUENCE [LARGE SCALE GENOMIC DNA]</scope>
    <source>
        <strain evidence="6 7">SCRP249</strain>
    </source>
</reference>
<keyword evidence="3 5" id="KW-0964">Secreted</keyword>
<evidence type="ECO:0000256" key="3">
    <source>
        <dbReference type="ARBA" id="ARBA00022525"/>
    </source>
</evidence>
<name>A0A6A3I2L1_9STRA</name>
<evidence type="ECO:0000256" key="2">
    <source>
        <dbReference type="ARBA" id="ARBA00010400"/>
    </source>
</evidence>
<dbReference type="EMBL" id="QXFV01003393">
    <property type="protein sequence ID" value="KAE8977159.1"/>
    <property type="molecule type" value="Genomic_DNA"/>
</dbReference>
<keyword evidence="4 5" id="KW-0732">Signal</keyword>
<comment type="caution">
    <text evidence="6">The sequence shown here is derived from an EMBL/GenBank/DDBJ whole genome shotgun (WGS) entry which is preliminary data.</text>
</comment>
<accession>A0A6A3I2L1</accession>
<dbReference type="InterPro" id="IPR031825">
    <property type="entry name" value="RXLR"/>
</dbReference>
<proteinExistence type="inferred from homology"/>
<evidence type="ECO:0000256" key="5">
    <source>
        <dbReference type="RuleBase" id="RU367124"/>
    </source>
</evidence>
<evidence type="ECO:0000313" key="7">
    <source>
        <dbReference type="Proteomes" id="UP000429607"/>
    </source>
</evidence>
<protein>
    <recommendedName>
        <fullName evidence="5">RxLR effector protein</fullName>
    </recommendedName>
</protein>
<gene>
    <name evidence="6" type="ORF">PR001_g25206</name>
</gene>
<sequence length="193" mass="21123">MRLQFAVLLAVATFLASVTAAVDSKAAVAPAVDSKAAVAPAVVRNGVPATRLLRTGITTEEDDEERGIPLPGLESLTSSPELYVWMRYVNKIENNPTAVVLMKLKSHFGRSDDLAIALQKATLVKSTEKTASKLQTAQFEQWYAKGWATTADVVDNVFKFDAAAWRALDVRSAPRQVRKSYSEFLKANHPDFV</sequence>
<feature type="chain" id="PRO_5044949463" description="RxLR effector protein" evidence="5">
    <location>
        <begin position="21"/>
        <end position="193"/>
    </location>
</feature>
<evidence type="ECO:0000256" key="1">
    <source>
        <dbReference type="ARBA" id="ARBA00004613"/>
    </source>
</evidence>
<dbReference type="Pfam" id="PF16810">
    <property type="entry name" value="RXLR"/>
    <property type="match status" value="1"/>
</dbReference>